<evidence type="ECO:0000313" key="2">
    <source>
        <dbReference type="EMBL" id="EUA09616.1"/>
    </source>
</evidence>
<comment type="caution">
    <text evidence="2">The sequence shown here is derived from an EMBL/GenBank/DDBJ whole genome shotgun (WGS) entry which is preliminary data.</text>
</comment>
<evidence type="ECO:0000256" key="1">
    <source>
        <dbReference type="SAM" id="MobiDB-lite"/>
    </source>
</evidence>
<accession>X7YS34</accession>
<dbReference type="PATRIC" id="fig|1299334.3.peg.9138"/>
<feature type="compositionally biased region" description="Pro residues" evidence="1">
    <location>
        <begin position="22"/>
        <end position="38"/>
    </location>
</feature>
<feature type="compositionally biased region" description="Low complexity" evidence="1">
    <location>
        <begin position="41"/>
        <end position="50"/>
    </location>
</feature>
<gene>
    <name evidence="2" type="ORF">I553_3700</name>
</gene>
<proteinExistence type="predicted"/>
<feature type="region of interest" description="Disordered" evidence="1">
    <location>
        <begin position="325"/>
        <end position="349"/>
    </location>
</feature>
<dbReference type="EMBL" id="JAOB01000089">
    <property type="protein sequence ID" value="EUA09616.1"/>
    <property type="molecule type" value="Genomic_DNA"/>
</dbReference>
<organism evidence="2">
    <name type="scientific">Mycobacterium xenopi 4042</name>
    <dbReference type="NCBI Taxonomy" id="1299334"/>
    <lineage>
        <taxon>Bacteria</taxon>
        <taxon>Bacillati</taxon>
        <taxon>Actinomycetota</taxon>
        <taxon>Actinomycetes</taxon>
        <taxon>Mycobacteriales</taxon>
        <taxon>Mycobacteriaceae</taxon>
        <taxon>Mycobacterium</taxon>
    </lineage>
</organism>
<dbReference type="AlphaFoldDB" id="X7YS34"/>
<protein>
    <submittedName>
        <fullName evidence="2">Uncharacterized protein</fullName>
    </submittedName>
</protein>
<sequence>MRQVDETLAEAQRLLGSSEPPAVTPRPTSSPQPVPPPQWQSGSATAATAVSAEISAQHGTFAALGDQTRTLVAEANTESMDAQRRLGGIRNEWETDKTALSAMPRTPDRDGAIIAAGQRRVLEAANVVQTAAERFDQAAGKVRRATAELPHPLAHVDPKPPPNPADADVRPYACYLGSKDNDPVKICGPTPALHTWYVDNGRFVQIEGDKVTPQAKVEISAGPGEIMETITNPAGKVGEVRVWLSGPPSPQDFEKWTEGGQRDVNFWWQNPDGSIGVDRRWRDGKVIYQGSIPPGPDWGPERPVDNCVRPARPPWEATRAVRQVCAPSPRRRPSGNMLHDNGLQQDCTT</sequence>
<name>X7YS34_MYCXE</name>
<reference evidence="2" key="1">
    <citation type="submission" date="2014-01" db="EMBL/GenBank/DDBJ databases">
        <authorList>
            <person name="Brown-Elliot B."/>
            <person name="Wallace R."/>
            <person name="Lenaerts A."/>
            <person name="Ordway D."/>
            <person name="DeGroote M.A."/>
            <person name="Parker T."/>
            <person name="Sizemore C."/>
            <person name="Tallon L.J."/>
            <person name="Sadzewicz L.K."/>
            <person name="Sengamalay N."/>
            <person name="Fraser C.M."/>
            <person name="Hine E."/>
            <person name="Shefchek K.A."/>
            <person name="Das S.P."/>
            <person name="Tettelin H."/>
        </authorList>
    </citation>
    <scope>NUCLEOTIDE SEQUENCE [LARGE SCALE GENOMIC DNA]</scope>
    <source>
        <strain evidence="2">4042</strain>
    </source>
</reference>
<feature type="region of interest" description="Disordered" evidence="1">
    <location>
        <begin position="1"/>
        <end position="50"/>
    </location>
</feature>